<dbReference type="EMBL" id="CP035708">
    <property type="protein sequence ID" value="QEN02195.1"/>
    <property type="molecule type" value="Genomic_DNA"/>
</dbReference>
<dbReference type="Pfam" id="PF03886">
    <property type="entry name" value="ABC_trans_aux"/>
    <property type="match status" value="1"/>
</dbReference>
<proteinExistence type="predicted"/>
<dbReference type="SUPFAM" id="SSF159594">
    <property type="entry name" value="XCC0632-like"/>
    <property type="match status" value="1"/>
</dbReference>
<sequence length="211" mass="22254">MTTSRRRMLSGLGLSLPLVLTLAGCAAAPTRVPRLLRLEAEPRPEPGGATDLSAAPVWHLQRVQLPAYLDRELVLAGQGAGSLQALPEVRWAEPLAEAVPRLLRRDLARAATEAGQPVQVWGAALPAGLSAALRLRIDIERLEADLAAGRVRLAAIWVVSDPAGRQTARSGQLELAEPLAGETSAEALVAAHRRALQRLAQAVAASALRGP</sequence>
<protein>
    <submittedName>
        <fullName evidence="2">Lipoprotein YmbA</fullName>
    </submittedName>
    <submittedName>
        <fullName evidence="3">Membrane integrity-associated transporter subunit PqiC</fullName>
    </submittedName>
</protein>
<dbReference type="KEGG" id="snn:EWH46_16465"/>
<name>A0A5C1Q2E4_9BURK</name>
<dbReference type="OrthoDB" id="1494661at2"/>
<dbReference type="InterPro" id="IPR005586">
    <property type="entry name" value="ABC_trans_aux"/>
</dbReference>
<keyword evidence="5" id="KW-1185">Reference proteome</keyword>
<evidence type="ECO:0000259" key="1">
    <source>
        <dbReference type="Pfam" id="PF03886"/>
    </source>
</evidence>
<dbReference type="Proteomes" id="UP001549111">
    <property type="component" value="Unassembled WGS sequence"/>
</dbReference>
<keyword evidence="2" id="KW-0449">Lipoprotein</keyword>
<feature type="domain" description="ABC-type transport auxiliary lipoprotein component" evidence="1">
    <location>
        <begin position="52"/>
        <end position="204"/>
    </location>
</feature>
<organism evidence="3 4">
    <name type="scientific">Sphaerotilus sulfidivorans</name>
    <dbReference type="NCBI Taxonomy" id="639200"/>
    <lineage>
        <taxon>Bacteria</taxon>
        <taxon>Pseudomonadati</taxon>
        <taxon>Pseudomonadota</taxon>
        <taxon>Betaproteobacteria</taxon>
        <taxon>Burkholderiales</taxon>
        <taxon>Sphaerotilaceae</taxon>
        <taxon>Sphaerotilus</taxon>
    </lineage>
</organism>
<reference evidence="2 5" key="2">
    <citation type="submission" date="2024-06" db="EMBL/GenBank/DDBJ databases">
        <title>Genomic Encyclopedia of Type Strains, Phase IV (KMG-IV): sequencing the most valuable type-strain genomes for metagenomic binning, comparative biology and taxonomic classification.</title>
        <authorList>
            <person name="Goeker M."/>
        </authorList>
    </citation>
    <scope>NUCLEOTIDE SEQUENCE [LARGE SCALE GENOMIC DNA]</scope>
    <source>
        <strain evidence="2 5">D-501</strain>
    </source>
</reference>
<dbReference type="Proteomes" id="UP000323522">
    <property type="component" value="Chromosome"/>
</dbReference>
<evidence type="ECO:0000313" key="5">
    <source>
        <dbReference type="Proteomes" id="UP001549111"/>
    </source>
</evidence>
<reference evidence="3 4" key="1">
    <citation type="submission" date="2019-02" db="EMBL/GenBank/DDBJ databases">
        <title>Complete Genome Sequence and Methylome Analysis of Sphaerotilus natans subsp. sulfidivorans D-507.</title>
        <authorList>
            <person name="Fomenkov A."/>
            <person name="Gridneva E."/>
            <person name="Smolyakov D."/>
            <person name="Dubinina G."/>
            <person name="Vincze T."/>
            <person name="Grabovich M."/>
            <person name="Roberts R.J."/>
        </authorList>
    </citation>
    <scope>NUCLEOTIDE SEQUENCE [LARGE SCALE GENOMIC DNA]</scope>
    <source>
        <strain evidence="3 4">D-507</strain>
    </source>
</reference>
<accession>A0A5C1Q2E4</accession>
<evidence type="ECO:0000313" key="4">
    <source>
        <dbReference type="Proteomes" id="UP000323522"/>
    </source>
</evidence>
<dbReference type="Gene3D" id="3.40.50.10610">
    <property type="entry name" value="ABC-type transport auxiliary lipoprotein component"/>
    <property type="match status" value="1"/>
</dbReference>
<dbReference type="RefSeq" id="WP_149504822.1">
    <property type="nucleotide sequence ID" value="NZ_CP035708.1"/>
</dbReference>
<dbReference type="EMBL" id="JBEPLS010000002">
    <property type="protein sequence ID" value="MET3602952.1"/>
    <property type="molecule type" value="Genomic_DNA"/>
</dbReference>
<gene>
    <name evidence="2" type="ORF">ABIC99_000736</name>
    <name evidence="3" type="ORF">EWH46_16465</name>
</gene>
<evidence type="ECO:0000313" key="3">
    <source>
        <dbReference type="EMBL" id="QEN02195.1"/>
    </source>
</evidence>
<dbReference type="AlphaFoldDB" id="A0A5C1Q2E4"/>
<dbReference type="PROSITE" id="PS51257">
    <property type="entry name" value="PROKAR_LIPOPROTEIN"/>
    <property type="match status" value="1"/>
</dbReference>
<evidence type="ECO:0000313" key="2">
    <source>
        <dbReference type="EMBL" id="MET3602952.1"/>
    </source>
</evidence>